<dbReference type="EMBL" id="JAWQEG010003836">
    <property type="protein sequence ID" value="KAK3864240.1"/>
    <property type="molecule type" value="Genomic_DNA"/>
</dbReference>
<gene>
    <name evidence="1" type="ORF">Pcinc_030060</name>
</gene>
<comment type="caution">
    <text evidence="1">The sequence shown here is derived from an EMBL/GenBank/DDBJ whole genome shotgun (WGS) entry which is preliminary data.</text>
</comment>
<reference evidence="1" key="1">
    <citation type="submission" date="2023-10" db="EMBL/GenBank/DDBJ databases">
        <title>Genome assemblies of two species of porcelain crab, Petrolisthes cinctipes and Petrolisthes manimaculis (Anomura: Porcellanidae).</title>
        <authorList>
            <person name="Angst P."/>
        </authorList>
    </citation>
    <scope>NUCLEOTIDE SEQUENCE</scope>
    <source>
        <strain evidence="1">PB745_01</strain>
        <tissue evidence="1">Gill</tissue>
    </source>
</reference>
<proteinExistence type="predicted"/>
<keyword evidence="2" id="KW-1185">Reference proteome</keyword>
<organism evidence="1 2">
    <name type="scientific">Petrolisthes cinctipes</name>
    <name type="common">Flat porcelain crab</name>
    <dbReference type="NCBI Taxonomy" id="88211"/>
    <lineage>
        <taxon>Eukaryota</taxon>
        <taxon>Metazoa</taxon>
        <taxon>Ecdysozoa</taxon>
        <taxon>Arthropoda</taxon>
        <taxon>Crustacea</taxon>
        <taxon>Multicrustacea</taxon>
        <taxon>Malacostraca</taxon>
        <taxon>Eumalacostraca</taxon>
        <taxon>Eucarida</taxon>
        <taxon>Decapoda</taxon>
        <taxon>Pleocyemata</taxon>
        <taxon>Anomura</taxon>
        <taxon>Galatheoidea</taxon>
        <taxon>Porcellanidae</taxon>
        <taxon>Petrolisthes</taxon>
    </lineage>
</organism>
<protein>
    <submittedName>
        <fullName evidence="1">Uncharacterized protein</fullName>
    </submittedName>
</protein>
<name>A0AAE1EYU6_PETCI</name>
<accession>A0AAE1EYU6</accession>
<sequence length="162" mass="18479">MDTTLRLEQELEEDLWLRPAKGKEEYFKVGQQLDFFQTTYSLIIYSTRSLDHILFTTILPPTLAPRAAWWRTNAGGGNRLMLKSKSENYAEYFRMPGSPNYYYAISNLGDVTSLMPGAGAGAGGGFDKGLQRYRHVLLRVHLQRNLPIHYGLLLTLRGLSHR</sequence>
<evidence type="ECO:0000313" key="1">
    <source>
        <dbReference type="EMBL" id="KAK3864240.1"/>
    </source>
</evidence>
<dbReference type="AlphaFoldDB" id="A0AAE1EYU6"/>
<dbReference type="Proteomes" id="UP001286313">
    <property type="component" value="Unassembled WGS sequence"/>
</dbReference>
<evidence type="ECO:0000313" key="2">
    <source>
        <dbReference type="Proteomes" id="UP001286313"/>
    </source>
</evidence>